<keyword evidence="3" id="KW-0560">Oxidoreductase</keyword>
<organism evidence="3">
    <name type="scientific">bioreactor metagenome</name>
    <dbReference type="NCBI Taxonomy" id="1076179"/>
    <lineage>
        <taxon>unclassified sequences</taxon>
        <taxon>metagenomes</taxon>
        <taxon>ecological metagenomes</taxon>
    </lineage>
</organism>
<dbReference type="Pfam" id="PF02826">
    <property type="entry name" value="2-Hacid_dh_C"/>
    <property type="match status" value="1"/>
</dbReference>
<dbReference type="GO" id="GO:0051287">
    <property type="term" value="F:NAD binding"/>
    <property type="evidence" value="ECO:0007669"/>
    <property type="project" value="InterPro"/>
</dbReference>
<comment type="caution">
    <text evidence="3">The sequence shown here is derived from an EMBL/GenBank/DDBJ whole genome shotgun (WGS) entry which is preliminary data.</text>
</comment>
<feature type="domain" description="D-isomer specific 2-hydroxyacid dehydrogenase NAD-binding" evidence="1">
    <location>
        <begin position="147"/>
        <end position="240"/>
    </location>
</feature>
<evidence type="ECO:0000313" key="3">
    <source>
        <dbReference type="EMBL" id="MPM35965.1"/>
    </source>
</evidence>
<evidence type="ECO:0000259" key="2">
    <source>
        <dbReference type="Pfam" id="PF16924"/>
    </source>
</evidence>
<sequence length="289" mass="31901">MVNIKKIAVVGGDLRQIKLAESLLQDGFDVSVYGFDRFEDDHMIPTIDDLNMIKEAESVILPLPVTNDDVHLNMPMSCLELPLKEVLSLVNAKSIVFGGMISRETIDMANYCDISLIDYYNREELIILNALPTAEGAIQIAMEELPITLWGSRVLVLGFGRVGKILANRLYALGCSVYVAARKASDKAWIKAFGYTPVSFDQLDEFLHEFTILFNTVPARVLSKNRLALLKKDCLIIDLASKPGGVDMEAAVEAGVKTIWALSLPGKVAPITSGEIIKETIINIFKELE</sequence>
<dbReference type="GO" id="GO:0016491">
    <property type="term" value="F:oxidoreductase activity"/>
    <property type="evidence" value="ECO:0007669"/>
    <property type="project" value="UniProtKB-KW"/>
</dbReference>
<reference evidence="3" key="1">
    <citation type="submission" date="2019-08" db="EMBL/GenBank/DDBJ databases">
        <authorList>
            <person name="Kucharzyk K."/>
            <person name="Murdoch R.W."/>
            <person name="Higgins S."/>
            <person name="Loffler F."/>
        </authorList>
    </citation>
    <scope>NUCLEOTIDE SEQUENCE</scope>
</reference>
<dbReference type="AlphaFoldDB" id="A0A644Z4X2"/>
<dbReference type="EC" id="1.3.1.-" evidence="3"/>
<gene>
    <name evidence="3" type="primary">dpaA_3</name>
    <name evidence="3" type="ORF">SDC9_82559</name>
</gene>
<dbReference type="SUPFAM" id="SSF51735">
    <property type="entry name" value="NAD(P)-binding Rossmann-fold domains"/>
    <property type="match status" value="1"/>
</dbReference>
<protein>
    <submittedName>
        <fullName evidence="3">Dipicolinate synthase subunit A</fullName>
        <ecNumber evidence="3">1.3.1.-</ecNumber>
    </submittedName>
</protein>
<proteinExistence type="predicted"/>
<evidence type="ECO:0000259" key="1">
    <source>
        <dbReference type="Pfam" id="PF02826"/>
    </source>
</evidence>
<dbReference type="NCBIfam" id="NF006162">
    <property type="entry name" value="PRK08306.1"/>
    <property type="match status" value="1"/>
</dbReference>
<dbReference type="InterPro" id="IPR031629">
    <property type="entry name" value="DpaA_N"/>
</dbReference>
<dbReference type="InterPro" id="IPR036291">
    <property type="entry name" value="NAD(P)-bd_dom_sf"/>
</dbReference>
<dbReference type="InterPro" id="IPR006140">
    <property type="entry name" value="D-isomer_DH_NAD-bd"/>
</dbReference>
<dbReference type="Pfam" id="PF16924">
    <property type="entry name" value="DpaA_N"/>
    <property type="match status" value="1"/>
</dbReference>
<name>A0A644Z4X2_9ZZZZ</name>
<feature type="domain" description="Dipicolinate synthase subunit A N-terminal" evidence="2">
    <location>
        <begin position="6"/>
        <end position="119"/>
    </location>
</feature>
<dbReference type="EMBL" id="VSSQ01007451">
    <property type="protein sequence ID" value="MPM35965.1"/>
    <property type="molecule type" value="Genomic_DNA"/>
</dbReference>
<accession>A0A644Z4X2</accession>
<dbReference type="Gene3D" id="3.40.50.720">
    <property type="entry name" value="NAD(P)-binding Rossmann-like Domain"/>
    <property type="match status" value="1"/>
</dbReference>